<dbReference type="Proteomes" id="UP000824540">
    <property type="component" value="Unassembled WGS sequence"/>
</dbReference>
<protein>
    <submittedName>
        <fullName evidence="2">Uncharacterized protein</fullName>
    </submittedName>
</protein>
<gene>
    <name evidence="2" type="ORF">JZ751_028032</name>
</gene>
<dbReference type="AlphaFoldDB" id="A0A8T2PAG1"/>
<reference evidence="2" key="1">
    <citation type="thesis" date="2021" institute="BYU ScholarsArchive" country="Provo, UT, USA">
        <title>Applications of and Algorithms for Genome Assembly and Genomic Analyses with an Emphasis on Marine Teleosts.</title>
        <authorList>
            <person name="Pickett B.D."/>
        </authorList>
    </citation>
    <scope>NUCLEOTIDE SEQUENCE</scope>
    <source>
        <strain evidence="2">HI-2016</strain>
    </source>
</reference>
<keyword evidence="3" id="KW-1185">Reference proteome</keyword>
<sequence length="223" mass="24063">MKSGGLQHVFLCPAANTVSPYHNAGGGDISKERTFKDPDVECTAMKIQIVHIEREEVEQRDEPADPGHGKMTVLTSNTEMKEGTWPADSPTHTVEHSGYSKLPLKHKPAACGRKRAEDTRATPASVAVTVTVFQEKGWDIIRAGDNSPLSRQAVKMSRRPAGAHNNQSPHLGSLRSTGVNQASAQLRLATNPFSKTPMMIGGRGGKKNASQVDEIDKSVLFTG</sequence>
<feature type="region of interest" description="Disordered" evidence="1">
    <location>
        <begin position="194"/>
        <end position="223"/>
    </location>
</feature>
<accession>A0A8T2PAG1</accession>
<comment type="caution">
    <text evidence="2">The sequence shown here is derived from an EMBL/GenBank/DDBJ whole genome shotgun (WGS) entry which is preliminary data.</text>
</comment>
<evidence type="ECO:0000313" key="2">
    <source>
        <dbReference type="EMBL" id="KAG9349584.1"/>
    </source>
</evidence>
<proteinExistence type="predicted"/>
<name>A0A8T2PAG1_9TELE</name>
<evidence type="ECO:0000313" key="3">
    <source>
        <dbReference type="Proteomes" id="UP000824540"/>
    </source>
</evidence>
<evidence type="ECO:0000256" key="1">
    <source>
        <dbReference type="SAM" id="MobiDB-lite"/>
    </source>
</evidence>
<organism evidence="2 3">
    <name type="scientific">Albula glossodonta</name>
    <name type="common">roundjaw bonefish</name>
    <dbReference type="NCBI Taxonomy" id="121402"/>
    <lineage>
        <taxon>Eukaryota</taxon>
        <taxon>Metazoa</taxon>
        <taxon>Chordata</taxon>
        <taxon>Craniata</taxon>
        <taxon>Vertebrata</taxon>
        <taxon>Euteleostomi</taxon>
        <taxon>Actinopterygii</taxon>
        <taxon>Neopterygii</taxon>
        <taxon>Teleostei</taxon>
        <taxon>Albuliformes</taxon>
        <taxon>Albulidae</taxon>
        <taxon>Albula</taxon>
    </lineage>
</organism>
<dbReference type="EMBL" id="JAFBMS010000009">
    <property type="protein sequence ID" value="KAG9349584.1"/>
    <property type="molecule type" value="Genomic_DNA"/>
</dbReference>